<keyword evidence="2" id="KW-1185">Reference proteome</keyword>
<protein>
    <submittedName>
        <fullName evidence="1">DNA-binding protein</fullName>
    </submittedName>
</protein>
<evidence type="ECO:0000313" key="2">
    <source>
        <dbReference type="Proteomes" id="UP000078354"/>
    </source>
</evidence>
<reference evidence="1 2" key="1">
    <citation type="journal article" date="2018" name="Syst. Appl. Microbiol.">
        <title>Pseudomonas silesiensis sp. nov. strain A3T isolated from a biological pesticide sewage treatment plant and analysis of the complete genome sequence.</title>
        <authorList>
            <person name="Kaminski M.A."/>
            <person name="Furmanczyk E.M."/>
            <person name="Sobczak A."/>
            <person name="Dziembowski A."/>
            <person name="Lipinski L."/>
        </authorList>
    </citation>
    <scope>NUCLEOTIDE SEQUENCE [LARGE SCALE GENOMIC DNA]</scope>
    <source>
        <strain evidence="1 2">A3</strain>
    </source>
</reference>
<keyword evidence="1" id="KW-0238">DNA-binding</keyword>
<dbReference type="EMBL" id="CP014870">
    <property type="protein sequence ID" value="ANJ58081.1"/>
    <property type="molecule type" value="Genomic_DNA"/>
</dbReference>
<accession>A0A191YZD0</accession>
<dbReference type="RefSeq" id="WP_064679545.1">
    <property type="nucleotide sequence ID" value="NZ_CAXAOT010000015.1"/>
</dbReference>
<evidence type="ECO:0000313" key="1">
    <source>
        <dbReference type="EMBL" id="ANJ58081.1"/>
    </source>
</evidence>
<dbReference type="AlphaFoldDB" id="A0A191YZD0"/>
<dbReference type="OrthoDB" id="7860618at2"/>
<dbReference type="GO" id="GO:0003677">
    <property type="term" value="F:DNA binding"/>
    <property type="evidence" value="ECO:0007669"/>
    <property type="project" value="UniProtKB-KW"/>
</dbReference>
<proteinExistence type="predicted"/>
<name>A0A191YZD0_9PSED</name>
<sequence>MDYIFTLKYQLAQGDSDPDVLVERLYTEGCDDALVGVGLPGRLALEFTREAATAEAALLSALMDIKRIIPDARLVEVAPDFVGLTDIADIVGVSRQNMRKLMLTHGSSFPLAVHEGKASVWHLAEVLSWLDAKGGYNLEQPVIEVARIAQSVNLVKESRRVVALGAEWQALV</sequence>
<gene>
    <name evidence="1" type="ORF">PMA3_24115</name>
</gene>
<dbReference type="Proteomes" id="UP000078354">
    <property type="component" value="Chromosome"/>
</dbReference>
<organism evidence="1 2">
    <name type="scientific">Pseudomonas silesiensis</name>
    <dbReference type="NCBI Taxonomy" id="1853130"/>
    <lineage>
        <taxon>Bacteria</taxon>
        <taxon>Pseudomonadati</taxon>
        <taxon>Pseudomonadota</taxon>
        <taxon>Gammaproteobacteria</taxon>
        <taxon>Pseudomonadales</taxon>
        <taxon>Pseudomonadaceae</taxon>
        <taxon>Pseudomonas</taxon>
    </lineage>
</organism>
<dbReference type="KEGG" id="psil:PMA3_24115"/>